<feature type="compositionally biased region" description="Low complexity" evidence="1">
    <location>
        <begin position="70"/>
        <end position="83"/>
    </location>
</feature>
<evidence type="ECO:0008006" key="4">
    <source>
        <dbReference type="Google" id="ProtNLM"/>
    </source>
</evidence>
<feature type="region of interest" description="Disordered" evidence="1">
    <location>
        <begin position="51"/>
        <end position="126"/>
    </location>
</feature>
<dbReference type="EMBL" id="KV008752">
    <property type="protein sequence ID" value="KZV30071.1"/>
    <property type="molecule type" value="Genomic_DNA"/>
</dbReference>
<dbReference type="PANTHER" id="PTHR35099">
    <property type="entry name" value="OS02G0182700 PROTEIN"/>
    <property type="match status" value="1"/>
</dbReference>
<reference evidence="2 3" key="1">
    <citation type="journal article" date="2015" name="Proc. Natl. Acad. Sci. U.S.A.">
        <title>The resurrection genome of Boea hygrometrica: A blueprint for survival of dehydration.</title>
        <authorList>
            <person name="Xiao L."/>
            <person name="Yang G."/>
            <person name="Zhang L."/>
            <person name="Yang X."/>
            <person name="Zhao S."/>
            <person name="Ji Z."/>
            <person name="Zhou Q."/>
            <person name="Hu M."/>
            <person name="Wang Y."/>
            <person name="Chen M."/>
            <person name="Xu Y."/>
            <person name="Jin H."/>
            <person name="Xiao X."/>
            <person name="Hu G."/>
            <person name="Bao F."/>
            <person name="Hu Y."/>
            <person name="Wan P."/>
            <person name="Li L."/>
            <person name="Deng X."/>
            <person name="Kuang T."/>
            <person name="Xiang C."/>
            <person name="Zhu J.K."/>
            <person name="Oliver M.J."/>
            <person name="He Y."/>
        </authorList>
    </citation>
    <scope>NUCLEOTIDE SEQUENCE [LARGE SCALE GENOMIC DNA]</scope>
    <source>
        <strain evidence="3">cv. XS01</strain>
    </source>
</reference>
<dbReference type="Proteomes" id="UP000250235">
    <property type="component" value="Unassembled WGS sequence"/>
</dbReference>
<organism evidence="2 3">
    <name type="scientific">Dorcoceras hygrometricum</name>
    <dbReference type="NCBI Taxonomy" id="472368"/>
    <lineage>
        <taxon>Eukaryota</taxon>
        <taxon>Viridiplantae</taxon>
        <taxon>Streptophyta</taxon>
        <taxon>Embryophyta</taxon>
        <taxon>Tracheophyta</taxon>
        <taxon>Spermatophyta</taxon>
        <taxon>Magnoliopsida</taxon>
        <taxon>eudicotyledons</taxon>
        <taxon>Gunneridae</taxon>
        <taxon>Pentapetalae</taxon>
        <taxon>asterids</taxon>
        <taxon>lamiids</taxon>
        <taxon>Lamiales</taxon>
        <taxon>Gesneriaceae</taxon>
        <taxon>Didymocarpoideae</taxon>
        <taxon>Trichosporeae</taxon>
        <taxon>Loxocarpinae</taxon>
        <taxon>Dorcoceras</taxon>
    </lineage>
</organism>
<sequence length="206" mass="23055">MTCTDEEWVAAAMTDDAMVVELLVRLHHESPPHPFHPAVVPLEWSVRQRRSKPVYPSNVPKKSCHRDSPTTALSWSGATSLSGGSAGGCEESSRQPLSKLCNNARRSEVISSSQKASSKRSRKKKNLAELKEEEVSLIKERRDLKREIATLRANLENQRSVNERLKRMKLELPPLEERELTSLPFLPDLNIPVDEIPSPDVVCGVS</sequence>
<evidence type="ECO:0000256" key="1">
    <source>
        <dbReference type="SAM" id="MobiDB-lite"/>
    </source>
</evidence>
<gene>
    <name evidence="2" type="ORF">F511_17293</name>
</gene>
<dbReference type="PANTHER" id="PTHR35099:SF2">
    <property type="entry name" value="OS02G0182700 PROTEIN"/>
    <property type="match status" value="1"/>
</dbReference>
<accession>A0A2Z7B7H8</accession>
<dbReference type="AlphaFoldDB" id="A0A2Z7B7H8"/>
<dbReference type="CDD" id="cd14686">
    <property type="entry name" value="bZIP"/>
    <property type="match status" value="1"/>
</dbReference>
<name>A0A2Z7B7H8_9LAMI</name>
<keyword evidence="3" id="KW-1185">Reference proteome</keyword>
<evidence type="ECO:0000313" key="3">
    <source>
        <dbReference type="Proteomes" id="UP000250235"/>
    </source>
</evidence>
<protein>
    <recommendedName>
        <fullName evidence="4">BZIP domain-containing protein</fullName>
    </recommendedName>
</protein>
<dbReference type="OrthoDB" id="1724644at2759"/>
<proteinExistence type="predicted"/>
<evidence type="ECO:0000313" key="2">
    <source>
        <dbReference type="EMBL" id="KZV30071.1"/>
    </source>
</evidence>